<dbReference type="GO" id="GO:0004664">
    <property type="term" value="F:prephenate dehydratase activity"/>
    <property type="evidence" value="ECO:0007669"/>
    <property type="project" value="InterPro"/>
</dbReference>
<evidence type="ECO:0000256" key="1">
    <source>
        <dbReference type="ARBA" id="ARBA00022605"/>
    </source>
</evidence>
<feature type="non-terminal residue" evidence="8">
    <location>
        <position position="254"/>
    </location>
</feature>
<dbReference type="CDD" id="cd04905">
    <property type="entry name" value="ACT_CM-PDT"/>
    <property type="match status" value="1"/>
</dbReference>
<evidence type="ECO:0008006" key="9">
    <source>
        <dbReference type="Google" id="ProtNLM"/>
    </source>
</evidence>
<keyword evidence="3" id="KW-0584">Phenylalanine biosynthesis</keyword>
<dbReference type="PANTHER" id="PTHR21022:SF19">
    <property type="entry name" value="PREPHENATE DEHYDRATASE-RELATED"/>
    <property type="match status" value="1"/>
</dbReference>
<accession>A0A382K024</accession>
<dbReference type="EMBL" id="UINC01077566">
    <property type="protein sequence ID" value="SVC17800.1"/>
    <property type="molecule type" value="Genomic_DNA"/>
</dbReference>
<evidence type="ECO:0000259" key="7">
    <source>
        <dbReference type="PROSITE" id="PS51671"/>
    </source>
</evidence>
<evidence type="ECO:0000256" key="2">
    <source>
        <dbReference type="ARBA" id="ARBA00023141"/>
    </source>
</evidence>
<name>A0A382K024_9ZZZZ</name>
<keyword evidence="1" id="KW-0028">Amino-acid biosynthesis</keyword>
<evidence type="ECO:0000256" key="5">
    <source>
        <dbReference type="ARBA" id="ARBA00029440"/>
    </source>
</evidence>
<evidence type="ECO:0000313" key="8">
    <source>
        <dbReference type="EMBL" id="SVC17800.1"/>
    </source>
</evidence>
<feature type="domain" description="Prephenate dehydratase" evidence="6">
    <location>
        <begin position="6"/>
        <end position="181"/>
    </location>
</feature>
<evidence type="ECO:0000256" key="3">
    <source>
        <dbReference type="ARBA" id="ARBA00023222"/>
    </source>
</evidence>
<dbReference type="Gene3D" id="3.30.70.260">
    <property type="match status" value="1"/>
</dbReference>
<protein>
    <recommendedName>
        <fullName evidence="9">Prephenate dehydratase</fullName>
    </recommendedName>
</protein>
<gene>
    <name evidence="8" type="ORF">METZ01_LOCUS270654</name>
</gene>
<dbReference type="PROSITE" id="PS51171">
    <property type="entry name" value="PREPHENATE_DEHYDR_3"/>
    <property type="match status" value="1"/>
</dbReference>
<dbReference type="InterPro" id="IPR001086">
    <property type="entry name" value="Preph_deHydtase"/>
</dbReference>
<dbReference type="GO" id="GO:0005737">
    <property type="term" value="C:cytoplasm"/>
    <property type="evidence" value="ECO:0007669"/>
    <property type="project" value="TreeGrafter"/>
</dbReference>
<dbReference type="InterPro" id="IPR045865">
    <property type="entry name" value="ACT-like_dom_sf"/>
</dbReference>
<dbReference type="Pfam" id="PF00800">
    <property type="entry name" value="PDT"/>
    <property type="match status" value="1"/>
</dbReference>
<keyword evidence="2" id="KW-0057">Aromatic amino acid biosynthesis</keyword>
<dbReference type="SUPFAM" id="SSF55021">
    <property type="entry name" value="ACT-like"/>
    <property type="match status" value="1"/>
</dbReference>
<dbReference type="InterPro" id="IPR002912">
    <property type="entry name" value="ACT_dom"/>
</dbReference>
<keyword evidence="4" id="KW-0456">Lyase</keyword>
<dbReference type="PROSITE" id="PS00857">
    <property type="entry name" value="PREPHENATE_DEHYDR_1"/>
    <property type="match status" value="1"/>
</dbReference>
<dbReference type="GO" id="GO:0009094">
    <property type="term" value="P:L-phenylalanine biosynthetic process"/>
    <property type="evidence" value="ECO:0007669"/>
    <property type="project" value="UniProtKB-KW"/>
</dbReference>
<dbReference type="Gene3D" id="3.40.190.10">
    <property type="entry name" value="Periplasmic binding protein-like II"/>
    <property type="match status" value="2"/>
</dbReference>
<feature type="domain" description="ACT" evidence="7">
    <location>
        <begin position="196"/>
        <end position="254"/>
    </location>
</feature>
<proteinExistence type="predicted"/>
<comment type="pathway">
    <text evidence="5">Amino-acid biosynthesis.</text>
</comment>
<dbReference type="PROSITE" id="PS51671">
    <property type="entry name" value="ACT"/>
    <property type="match status" value="1"/>
</dbReference>
<dbReference type="InterPro" id="IPR018528">
    <property type="entry name" value="Preph_deHydtase_CS"/>
</dbReference>
<dbReference type="PANTHER" id="PTHR21022">
    <property type="entry name" value="PREPHENATE DEHYDRATASE P PROTEIN"/>
    <property type="match status" value="1"/>
</dbReference>
<dbReference type="SUPFAM" id="SSF53850">
    <property type="entry name" value="Periplasmic binding protein-like II"/>
    <property type="match status" value="1"/>
</dbReference>
<sequence>MGKNILVAFQGLLGAYSDLAAREIFPDTNTLPRPSFEEALSAVEKNLADKAVIPVENTIAGRVAEIHQILSSTKLKIVAEHFHRVNHHLLAIKGTKIKDLKNIYSHIHALNQCRGFTKKLRAKTIFSADTAGAAKDVSMLGKKVNGAIASKLAAKIYDLSILRSNVEDVRHNVTRFLVLGKNDPNLATKKKPILTSLVFYVRNVPAAMHKALGGFATNNVNMTKLESFMIHGSFRQAQFYADIEGHPDEKNVKL</sequence>
<evidence type="ECO:0000259" key="6">
    <source>
        <dbReference type="PROSITE" id="PS51171"/>
    </source>
</evidence>
<evidence type="ECO:0000256" key="4">
    <source>
        <dbReference type="ARBA" id="ARBA00023239"/>
    </source>
</evidence>
<dbReference type="CDD" id="cd13631">
    <property type="entry name" value="PBP2_Ct-PDT_like"/>
    <property type="match status" value="1"/>
</dbReference>
<dbReference type="AlphaFoldDB" id="A0A382K024"/>
<reference evidence="8" key="1">
    <citation type="submission" date="2018-05" db="EMBL/GenBank/DDBJ databases">
        <authorList>
            <person name="Lanie J.A."/>
            <person name="Ng W.-L."/>
            <person name="Kazmierczak K.M."/>
            <person name="Andrzejewski T.M."/>
            <person name="Davidsen T.M."/>
            <person name="Wayne K.J."/>
            <person name="Tettelin H."/>
            <person name="Glass J.I."/>
            <person name="Rusch D."/>
            <person name="Podicherti R."/>
            <person name="Tsui H.-C.T."/>
            <person name="Winkler M.E."/>
        </authorList>
    </citation>
    <scope>NUCLEOTIDE SEQUENCE</scope>
</reference>
<organism evidence="8">
    <name type="scientific">marine metagenome</name>
    <dbReference type="NCBI Taxonomy" id="408172"/>
    <lineage>
        <taxon>unclassified sequences</taxon>
        <taxon>metagenomes</taxon>
        <taxon>ecological metagenomes</taxon>
    </lineage>
</organism>